<keyword evidence="2" id="KW-0009">Actin-binding</keyword>
<accession>A0A146LJG7</accession>
<feature type="domain" description="WH2" evidence="5">
    <location>
        <begin position="359"/>
        <end position="381"/>
    </location>
</feature>
<dbReference type="GO" id="GO:0071203">
    <property type="term" value="C:WASH complex"/>
    <property type="evidence" value="ECO:0007669"/>
    <property type="project" value="InterPro"/>
</dbReference>
<dbReference type="GO" id="GO:0006887">
    <property type="term" value="P:exocytosis"/>
    <property type="evidence" value="ECO:0007669"/>
    <property type="project" value="TreeGrafter"/>
</dbReference>
<dbReference type="GO" id="GO:0042147">
    <property type="term" value="P:retrograde transport, endosome to Golgi"/>
    <property type="evidence" value="ECO:0007669"/>
    <property type="project" value="TreeGrafter"/>
</dbReference>
<dbReference type="GO" id="GO:0055037">
    <property type="term" value="C:recycling endosome"/>
    <property type="evidence" value="ECO:0007669"/>
    <property type="project" value="TreeGrafter"/>
</dbReference>
<gene>
    <name evidence="6" type="primary">WASH2P_0</name>
    <name evidence="6" type="ORF">g.68418</name>
</gene>
<dbReference type="InterPro" id="IPR021854">
    <property type="entry name" value="WASH1_WAHD"/>
</dbReference>
<dbReference type="GO" id="GO:0043014">
    <property type="term" value="F:alpha-tubulin binding"/>
    <property type="evidence" value="ECO:0007669"/>
    <property type="project" value="InterPro"/>
</dbReference>
<dbReference type="PROSITE" id="PS51082">
    <property type="entry name" value="WH2"/>
    <property type="match status" value="1"/>
</dbReference>
<dbReference type="GO" id="GO:0043015">
    <property type="term" value="F:gamma-tubulin binding"/>
    <property type="evidence" value="ECO:0007669"/>
    <property type="project" value="TreeGrafter"/>
</dbReference>
<evidence type="ECO:0000259" key="5">
    <source>
        <dbReference type="PROSITE" id="PS51082"/>
    </source>
</evidence>
<name>A0A146LJG7_LYGHE</name>
<dbReference type="GO" id="GO:0003779">
    <property type="term" value="F:actin binding"/>
    <property type="evidence" value="ECO:0007669"/>
    <property type="project" value="UniProtKB-KW"/>
</dbReference>
<proteinExistence type="inferred from homology"/>
<comment type="similarity">
    <text evidence="1">Belongs to the WASH1 family.</text>
</comment>
<dbReference type="GO" id="GO:0032456">
    <property type="term" value="P:endocytic recycling"/>
    <property type="evidence" value="ECO:0007669"/>
    <property type="project" value="TreeGrafter"/>
</dbReference>
<dbReference type="InterPro" id="IPR003124">
    <property type="entry name" value="WH2_dom"/>
</dbReference>
<feature type="region of interest" description="Disordered" evidence="4">
    <location>
        <begin position="432"/>
        <end position="457"/>
    </location>
</feature>
<dbReference type="PANTHER" id="PTHR23331">
    <property type="entry name" value="CXYORF1"/>
    <property type="match status" value="1"/>
</dbReference>
<organism evidence="6">
    <name type="scientific">Lygus hesperus</name>
    <name type="common">Western plant bug</name>
    <dbReference type="NCBI Taxonomy" id="30085"/>
    <lineage>
        <taxon>Eukaryota</taxon>
        <taxon>Metazoa</taxon>
        <taxon>Ecdysozoa</taxon>
        <taxon>Arthropoda</taxon>
        <taxon>Hexapoda</taxon>
        <taxon>Insecta</taxon>
        <taxon>Pterygota</taxon>
        <taxon>Neoptera</taxon>
        <taxon>Paraneoptera</taxon>
        <taxon>Hemiptera</taxon>
        <taxon>Heteroptera</taxon>
        <taxon>Panheteroptera</taxon>
        <taxon>Cimicomorpha</taxon>
        <taxon>Miridae</taxon>
        <taxon>Mirini</taxon>
        <taxon>Lygus</taxon>
    </lineage>
</organism>
<dbReference type="InterPro" id="IPR028290">
    <property type="entry name" value="WASH1"/>
</dbReference>
<evidence type="ECO:0000256" key="3">
    <source>
        <dbReference type="SAM" id="Coils"/>
    </source>
</evidence>
<dbReference type="Pfam" id="PF11945">
    <property type="entry name" value="WASH_WAHD"/>
    <property type="match status" value="1"/>
</dbReference>
<feature type="region of interest" description="Disordered" evidence="4">
    <location>
        <begin position="297"/>
        <end position="324"/>
    </location>
</feature>
<sequence length="457" mass="49992">MKRQIDIPLVQQDLSHEETILQISLSLEKLQKVVSNLFTNIDGKIASQSQQLADVQARCDSARRKVEKLTGIDKSVQVFSSSKFPGPTPPTFYPLENLEIEETRSDIRIPFTPLPQDKLSINEKLKFYHIKDNTIQLRKNESITPSEGLGEVPDGIKTVNSLLLYNTKQNLYSHYKILDPLTPAHKHIVVEDKDSRPIIGPAPLSLASAVDSLPSVQNFFYSPGLEDVPDIKAPLNLNLTGIAGDLRFGEVEDQIDFPARSKSEELGFRKDDIIDISPHEEVLETRGTNVDVTKTVVAKPAESPKKVEPVGAPPPPPPPPPMPPPDVAVVEPTPVPKPRTEVQQIKSSAAVIPPVATDSRADLMAAIRKAGGSGKAKLKPVAHDSETSETNTTSKKPGNFMEDLHAKLSMRRKGISGRVDVSEGGQVGMLERINSMIPPPPPKDSDTATEDGSDWEE</sequence>
<evidence type="ECO:0000256" key="2">
    <source>
        <dbReference type="ARBA" id="ARBA00023203"/>
    </source>
</evidence>
<dbReference type="AlphaFoldDB" id="A0A146LJG7"/>
<protein>
    <submittedName>
        <fullName evidence="6">WAS protein family 2</fullName>
    </submittedName>
</protein>
<feature type="region of interest" description="Disordered" evidence="4">
    <location>
        <begin position="371"/>
        <end position="399"/>
    </location>
</feature>
<feature type="compositionally biased region" description="Acidic residues" evidence="4">
    <location>
        <begin position="447"/>
        <end position="457"/>
    </location>
</feature>
<keyword evidence="3" id="KW-0175">Coiled coil</keyword>
<dbReference type="GO" id="GO:0005769">
    <property type="term" value="C:early endosome"/>
    <property type="evidence" value="ECO:0007669"/>
    <property type="project" value="InterPro"/>
</dbReference>
<dbReference type="GO" id="GO:0005829">
    <property type="term" value="C:cytosol"/>
    <property type="evidence" value="ECO:0007669"/>
    <property type="project" value="GOC"/>
</dbReference>
<evidence type="ECO:0000256" key="4">
    <source>
        <dbReference type="SAM" id="MobiDB-lite"/>
    </source>
</evidence>
<feature type="compositionally biased region" description="Pro residues" evidence="4">
    <location>
        <begin position="311"/>
        <end position="324"/>
    </location>
</feature>
<dbReference type="GO" id="GO:0034314">
    <property type="term" value="P:Arp2/3 complex-mediated actin nucleation"/>
    <property type="evidence" value="ECO:0007669"/>
    <property type="project" value="InterPro"/>
</dbReference>
<feature type="coiled-coil region" evidence="3">
    <location>
        <begin position="45"/>
        <end position="72"/>
    </location>
</feature>
<reference evidence="6" key="1">
    <citation type="journal article" date="2016" name="Gigascience">
        <title>De novo construction of an expanded transcriptome assembly for the western tarnished plant bug, Lygus hesperus.</title>
        <authorList>
            <person name="Tassone E.E."/>
            <person name="Geib S.M."/>
            <person name="Hall B."/>
            <person name="Fabrick J.A."/>
            <person name="Brent C.S."/>
            <person name="Hull J.J."/>
        </authorList>
    </citation>
    <scope>NUCLEOTIDE SEQUENCE</scope>
</reference>
<dbReference type="EMBL" id="GDHC01011000">
    <property type="protein sequence ID" value="JAQ07629.1"/>
    <property type="molecule type" value="Transcribed_RNA"/>
</dbReference>
<evidence type="ECO:0000313" key="6">
    <source>
        <dbReference type="EMBL" id="JAQ07629.1"/>
    </source>
</evidence>
<evidence type="ECO:0000256" key="1">
    <source>
        <dbReference type="ARBA" id="ARBA00005602"/>
    </source>
</evidence>
<dbReference type="PANTHER" id="PTHR23331:SF1">
    <property type="entry name" value="WASH COMPLEX SUBUNIT 1"/>
    <property type="match status" value="1"/>
</dbReference>